<reference evidence="3" key="1">
    <citation type="journal article" date="2021" name="Proc. Natl. Acad. Sci. U.S.A.">
        <title>Global biogeography of chemosynthetic symbionts reveals both localized and globally distributed symbiont groups. .</title>
        <authorList>
            <person name="Osvatic J.T."/>
            <person name="Wilkins L.G.E."/>
            <person name="Leibrecht L."/>
            <person name="Leray M."/>
            <person name="Zauner S."/>
            <person name="Polzin J."/>
            <person name="Camacho Y."/>
            <person name="Gros O."/>
            <person name="van Gils J.A."/>
            <person name="Eisen J.A."/>
            <person name="Petersen J.M."/>
            <person name="Yuen B."/>
        </authorList>
    </citation>
    <scope>NUCLEOTIDE SEQUENCE</scope>
    <source>
        <strain evidence="3">MAGclacostrist064TRANS</strain>
    </source>
</reference>
<organism evidence="3 4">
    <name type="scientific">Candidatus Thiodiazotropha taylori</name>
    <dbReference type="NCBI Taxonomy" id="2792791"/>
    <lineage>
        <taxon>Bacteria</taxon>
        <taxon>Pseudomonadati</taxon>
        <taxon>Pseudomonadota</taxon>
        <taxon>Gammaproteobacteria</taxon>
        <taxon>Chromatiales</taxon>
        <taxon>Sedimenticolaceae</taxon>
        <taxon>Candidatus Thiodiazotropha</taxon>
    </lineage>
</organism>
<dbReference type="Pfam" id="PF12571">
    <property type="entry name" value="Phage_tail_fib"/>
    <property type="match status" value="1"/>
</dbReference>
<dbReference type="InterPro" id="IPR022225">
    <property type="entry name" value="Phage_tail_fibre_N"/>
</dbReference>
<name>A0A9E4KFW1_9GAMM</name>
<evidence type="ECO:0000256" key="1">
    <source>
        <dbReference type="SAM" id="MobiDB-lite"/>
    </source>
</evidence>
<dbReference type="AlphaFoldDB" id="A0A9E4KFW1"/>
<evidence type="ECO:0000313" key="4">
    <source>
        <dbReference type="Proteomes" id="UP000886667"/>
    </source>
</evidence>
<protein>
    <submittedName>
        <fullName evidence="3">Phage tail protein</fullName>
    </submittedName>
</protein>
<feature type="region of interest" description="Disordered" evidence="1">
    <location>
        <begin position="244"/>
        <end position="264"/>
    </location>
</feature>
<comment type="caution">
    <text evidence="3">The sequence shown here is derived from an EMBL/GenBank/DDBJ whole genome shotgun (WGS) entry which is preliminary data.</text>
</comment>
<gene>
    <name evidence="3" type="ORF">JAZ07_13640</name>
</gene>
<dbReference type="EMBL" id="JAEPCM010000466">
    <property type="protein sequence ID" value="MCG7947382.1"/>
    <property type="molecule type" value="Genomic_DNA"/>
</dbReference>
<dbReference type="Proteomes" id="UP000886667">
    <property type="component" value="Unassembled WGS sequence"/>
</dbReference>
<feature type="compositionally biased region" description="Polar residues" evidence="1">
    <location>
        <begin position="244"/>
        <end position="263"/>
    </location>
</feature>
<proteinExistence type="predicted"/>
<feature type="domain" description="Phage tail fibre protein N-terminal" evidence="2">
    <location>
        <begin position="1"/>
        <end position="131"/>
    </location>
</feature>
<sequence length="379" mass="41457">MSVSLAPVITTTGLQAVLNATNDGVQARITHVALGDLGWSPTNSATNLRREQNRIVIADGTRIQPTQLHITAVENGSKEYWVREVGFILDDGTLFAIWSHPTQALAWKAADVDLLLAFDMMLSALPADSVTIDGTGGVNLAPATQTKEGLVRLATSQEAIAGSLNSAVVMSPADSRAHGDARYSRLNHRHPWSEIDGKPATYPASSHSHSWNSITSKPSTFPASSHNHSWSSITNKPSSFTPSSHNHSWSSITGKPSTFPPSSHNHDGRYIEIADFRITSGFVGTQNRFSQSNWAGYNDWTRNYADIFPPSGYTMANLQGFFASLAVVYFGGDVNQDDKLYVRWRQESNKIRVICANSENTTDNSGAASYINYQAIWRR</sequence>
<evidence type="ECO:0000313" key="3">
    <source>
        <dbReference type="EMBL" id="MCG7947382.1"/>
    </source>
</evidence>
<evidence type="ECO:0000259" key="2">
    <source>
        <dbReference type="Pfam" id="PF12571"/>
    </source>
</evidence>
<accession>A0A9E4KFW1</accession>